<proteinExistence type="predicted"/>
<dbReference type="EMBL" id="KN881914">
    <property type="protein sequence ID" value="KIY47867.1"/>
    <property type="molecule type" value="Genomic_DNA"/>
</dbReference>
<dbReference type="OrthoDB" id="7486196at2759"/>
<feature type="domain" description="CFA20" evidence="1">
    <location>
        <begin position="72"/>
        <end position="180"/>
    </location>
</feature>
<keyword evidence="3" id="KW-1185">Reference proteome</keyword>
<organism evidence="2 3">
    <name type="scientific">Fistulina hepatica ATCC 64428</name>
    <dbReference type="NCBI Taxonomy" id="1128425"/>
    <lineage>
        <taxon>Eukaryota</taxon>
        <taxon>Fungi</taxon>
        <taxon>Dikarya</taxon>
        <taxon>Basidiomycota</taxon>
        <taxon>Agaricomycotina</taxon>
        <taxon>Agaricomycetes</taxon>
        <taxon>Agaricomycetidae</taxon>
        <taxon>Agaricales</taxon>
        <taxon>Fistulinaceae</taxon>
        <taxon>Fistulina</taxon>
    </lineage>
</organism>
<evidence type="ECO:0000313" key="3">
    <source>
        <dbReference type="Proteomes" id="UP000054144"/>
    </source>
</evidence>
<gene>
    <name evidence="2" type="ORF">FISHEDRAFT_44348</name>
</gene>
<protein>
    <recommendedName>
        <fullName evidence="1">CFA20 domain-containing protein</fullName>
    </recommendedName>
</protein>
<reference evidence="2 3" key="1">
    <citation type="journal article" date="2015" name="Fungal Genet. Biol.">
        <title>Evolution of novel wood decay mechanisms in Agaricales revealed by the genome sequences of Fistulina hepatica and Cylindrobasidium torrendii.</title>
        <authorList>
            <person name="Floudas D."/>
            <person name="Held B.W."/>
            <person name="Riley R."/>
            <person name="Nagy L.G."/>
            <person name="Koehler G."/>
            <person name="Ransdell A.S."/>
            <person name="Younus H."/>
            <person name="Chow J."/>
            <person name="Chiniquy J."/>
            <person name="Lipzen A."/>
            <person name="Tritt A."/>
            <person name="Sun H."/>
            <person name="Haridas S."/>
            <person name="LaButti K."/>
            <person name="Ohm R.A."/>
            <person name="Kues U."/>
            <person name="Blanchette R.A."/>
            <person name="Grigoriev I.V."/>
            <person name="Minto R.E."/>
            <person name="Hibbett D.S."/>
        </authorList>
    </citation>
    <scope>NUCLEOTIDE SEQUENCE [LARGE SCALE GENOMIC DNA]</scope>
    <source>
        <strain evidence="2 3">ATCC 64428</strain>
    </source>
</reference>
<dbReference type="InterPro" id="IPR040441">
    <property type="entry name" value="CFA20/CFAP20DC"/>
</dbReference>
<dbReference type="Proteomes" id="UP000054144">
    <property type="component" value="Unassembled WGS sequence"/>
</dbReference>
<evidence type="ECO:0000259" key="1">
    <source>
        <dbReference type="Pfam" id="PF05018"/>
    </source>
</evidence>
<dbReference type="Pfam" id="PF05018">
    <property type="entry name" value="CFA20_dom"/>
    <property type="match status" value="1"/>
</dbReference>
<dbReference type="PANTHER" id="PTHR12458">
    <property type="entry name" value="ORF PROTEIN"/>
    <property type="match status" value="1"/>
</dbReference>
<dbReference type="AlphaFoldDB" id="A0A0D7AA55"/>
<accession>A0A0D7AA55</accession>
<evidence type="ECO:0000313" key="2">
    <source>
        <dbReference type="EMBL" id="KIY47867.1"/>
    </source>
</evidence>
<name>A0A0D7AA55_9AGAR</name>
<sequence length="251" mass="27519">MFSSSQHVDFVSLFSSTGEDPLALFNTSTDAELPADSFVHLLHDASDLPAPAKPAVLISPPELDEGRGLGLDQTVLHIQSPTLSMAYITAPKASDAHLGIKQPWLHLQVRNLGKEWSMEVGLVDVAKRLGVLRVSTFQKQPELKLGGSHPILHLPMSFHEHAPDSLTSWTTITLNLPTYLPYFTSPALLSDSDAEDGNRTLSRMLPGGTYSHVAYVRVYATCRLRRIWFSKAGPSHASPWELKLYGVATTP</sequence>
<dbReference type="InterPro" id="IPR007714">
    <property type="entry name" value="CFA20_dom"/>
</dbReference>